<dbReference type="GO" id="GO:0009501">
    <property type="term" value="C:amyloplast"/>
    <property type="evidence" value="ECO:0007669"/>
    <property type="project" value="UniProtKB-SubCell"/>
</dbReference>
<dbReference type="GO" id="GO:0004373">
    <property type="term" value="F:alpha-1,4-glucan glucosyltransferase (UDP-glucose donor) activity"/>
    <property type="evidence" value="ECO:0007669"/>
    <property type="project" value="InterPro"/>
</dbReference>
<comment type="caution">
    <text evidence="12">The sequence shown here is derived from an EMBL/GenBank/DDBJ whole genome shotgun (WGS) entry which is preliminary data.</text>
</comment>
<evidence type="ECO:0000256" key="4">
    <source>
        <dbReference type="ARBA" id="ARBA00022640"/>
    </source>
</evidence>
<keyword evidence="4" id="KW-0934">Plastid</keyword>
<evidence type="ECO:0000259" key="11">
    <source>
        <dbReference type="Pfam" id="PF08323"/>
    </source>
</evidence>
<dbReference type="GO" id="GO:0019252">
    <property type="term" value="P:starch biosynthetic process"/>
    <property type="evidence" value="ECO:0007669"/>
    <property type="project" value="UniProtKB-UniRule"/>
</dbReference>
<dbReference type="EMBL" id="BLLF01004140">
    <property type="protein sequence ID" value="GFH29014.1"/>
    <property type="molecule type" value="Genomic_DNA"/>
</dbReference>
<feature type="domain" description="Glycosyl transferase family 1" evidence="10">
    <location>
        <begin position="357"/>
        <end position="482"/>
    </location>
</feature>
<sequence length="534" mass="57694">MQAKMNVQRGVRLTVRHQPNFTRVAAFGSSAVSTAQERTANPLPLVFIAAEVAPWSKTGGLGDVVGGLPIELAKRGHKVITIAPRYDQYEDAWDTSVVIKVDGQDVRFFHSIKKGVHRPKGPRHRPEKGIKGMEGTKGTTSTKGQPWLKHAVCCWTQQVWGKTGAKLYGPASGADYVDNHKRFALFCKAAIESMKALPFGTGDDAIFVANDWHSALVPVLLKDVYQPRGQFTKAKSALCIHNIAFQGRMWADTFDDLGLPASSRAKLDFQDGNPKVYTEKDPLDETTALPPRGGVELDAFLRQKGVEGIVNGMDVEEWDPRVDKYLTMMYDKNTVHAGKAAAKQALQAEAGLPVDASAPLFSFIGRLEEQKGVDILMAAVPKILAKAPNAQILILGTGKAKFEKQVAAMTAAFPSKAKGVVKFSAPLAHLITAGADFILVPSRFEPCGLIQLHAMQYGTVPIVASTGGLVDTVKEGVTGFHMGALDKDVLDPADVDALASTCARAAQAFSTPLYRQMVYNCISQDLSWAKAAVK</sequence>
<dbReference type="InterPro" id="IPR011835">
    <property type="entry name" value="GS/SS"/>
</dbReference>
<evidence type="ECO:0000256" key="1">
    <source>
        <dbReference type="ARBA" id="ARBA00004727"/>
    </source>
</evidence>
<comment type="similarity">
    <text evidence="2 8">Belongs to the glycosyltransferase 1 family. Bacterial/plant glycogen synthase subfamily.</text>
</comment>
<dbReference type="Pfam" id="PF08323">
    <property type="entry name" value="Glyco_transf_5"/>
    <property type="match status" value="1"/>
</dbReference>
<evidence type="ECO:0000256" key="9">
    <source>
        <dbReference type="SAM" id="MobiDB-lite"/>
    </source>
</evidence>
<evidence type="ECO:0000256" key="2">
    <source>
        <dbReference type="ARBA" id="ARBA00010281"/>
    </source>
</evidence>
<keyword evidence="6" id="KW-0808">Transferase</keyword>
<dbReference type="Proteomes" id="UP000485058">
    <property type="component" value="Unassembled WGS sequence"/>
</dbReference>
<dbReference type="CDD" id="cd03791">
    <property type="entry name" value="GT5_Glycogen_synthase_DULL1-like"/>
    <property type="match status" value="1"/>
</dbReference>
<keyword evidence="7 8" id="KW-0750">Starch biosynthesis</keyword>
<keyword evidence="5 8" id="KW-0328">Glycosyltransferase</keyword>
<feature type="non-terminal residue" evidence="12">
    <location>
        <position position="534"/>
    </location>
</feature>
<keyword evidence="8" id="KW-0035">Amyloplast</keyword>
<gene>
    <name evidence="12" type="ORF">HaLaN_27598</name>
</gene>
<dbReference type="AlphaFoldDB" id="A0A6A0AA80"/>
<reference evidence="12 13" key="1">
    <citation type="submission" date="2020-02" db="EMBL/GenBank/DDBJ databases">
        <title>Draft genome sequence of Haematococcus lacustris strain NIES-144.</title>
        <authorList>
            <person name="Morimoto D."/>
            <person name="Nakagawa S."/>
            <person name="Yoshida T."/>
            <person name="Sawayama S."/>
        </authorList>
    </citation>
    <scope>NUCLEOTIDE SEQUENCE [LARGE SCALE GENOMIC DNA]</scope>
    <source>
        <strain evidence="12 13">NIES-144</strain>
    </source>
</reference>
<evidence type="ECO:0000313" key="13">
    <source>
        <dbReference type="Proteomes" id="UP000485058"/>
    </source>
</evidence>
<dbReference type="InterPro" id="IPR001296">
    <property type="entry name" value="Glyco_trans_1"/>
</dbReference>
<dbReference type="InterPro" id="IPR013534">
    <property type="entry name" value="Starch_synth_cat_dom"/>
</dbReference>
<dbReference type="Gene3D" id="3.40.50.2000">
    <property type="entry name" value="Glycogen Phosphorylase B"/>
    <property type="match status" value="3"/>
</dbReference>
<evidence type="ECO:0000259" key="10">
    <source>
        <dbReference type="Pfam" id="PF00534"/>
    </source>
</evidence>
<dbReference type="PANTHER" id="PTHR45825:SF3">
    <property type="entry name" value="GRANULE-BOUND STARCH SYNTHASE 1, CHLOROPLASTIC_AMYLOPLASTIC"/>
    <property type="match status" value="1"/>
</dbReference>
<evidence type="ECO:0000256" key="8">
    <source>
        <dbReference type="RuleBase" id="RU361232"/>
    </source>
</evidence>
<proteinExistence type="inferred from homology"/>
<evidence type="ECO:0000256" key="6">
    <source>
        <dbReference type="ARBA" id="ARBA00022679"/>
    </source>
</evidence>
<comment type="subcellular location">
    <subcellularLocation>
        <location evidence="8">Plastid</location>
        <location evidence="8">Chloroplast</location>
    </subcellularLocation>
    <subcellularLocation>
        <location evidence="8">Plastid</location>
        <location evidence="8">Amyloplast</location>
    </subcellularLocation>
</comment>
<dbReference type="NCBIfam" id="TIGR02095">
    <property type="entry name" value="glgA"/>
    <property type="match status" value="1"/>
</dbReference>
<feature type="domain" description="Starch synthase catalytic" evidence="11">
    <location>
        <begin position="46"/>
        <end position="268"/>
    </location>
</feature>
<evidence type="ECO:0000256" key="5">
    <source>
        <dbReference type="ARBA" id="ARBA00022676"/>
    </source>
</evidence>
<comment type="pathway">
    <text evidence="1 8">Glycan biosynthesis; starch biosynthesis.</text>
</comment>
<feature type="compositionally biased region" description="Basic residues" evidence="9">
    <location>
        <begin position="116"/>
        <end position="126"/>
    </location>
</feature>
<dbReference type="PANTHER" id="PTHR45825">
    <property type="entry name" value="GRANULE-BOUND STARCH SYNTHASE 1, CHLOROPLASTIC/AMYLOPLASTIC"/>
    <property type="match status" value="1"/>
</dbReference>
<evidence type="ECO:0000256" key="3">
    <source>
        <dbReference type="ARBA" id="ARBA00022528"/>
    </source>
</evidence>
<keyword evidence="13" id="KW-1185">Reference proteome</keyword>
<keyword evidence="3 8" id="KW-0150">Chloroplast</keyword>
<dbReference type="Pfam" id="PF00534">
    <property type="entry name" value="Glycos_transf_1"/>
    <property type="match status" value="1"/>
</dbReference>
<name>A0A6A0AA80_HAELA</name>
<dbReference type="EC" id="2.4.1.-" evidence="8"/>
<dbReference type="UniPathway" id="UPA00152"/>
<accession>A0A6A0AA80</accession>
<dbReference type="GO" id="GO:0009507">
    <property type="term" value="C:chloroplast"/>
    <property type="evidence" value="ECO:0007669"/>
    <property type="project" value="UniProtKB-SubCell"/>
</dbReference>
<evidence type="ECO:0000256" key="7">
    <source>
        <dbReference type="ARBA" id="ARBA00022922"/>
    </source>
</evidence>
<protein>
    <recommendedName>
        <fullName evidence="8">Starch synthase, chloroplastic/amyloplastic</fullName>
        <ecNumber evidence="8">2.4.1.-</ecNumber>
    </recommendedName>
</protein>
<evidence type="ECO:0000313" key="12">
    <source>
        <dbReference type="EMBL" id="GFH29014.1"/>
    </source>
</evidence>
<dbReference type="SUPFAM" id="SSF53756">
    <property type="entry name" value="UDP-Glycosyltransferase/glycogen phosphorylase"/>
    <property type="match status" value="1"/>
</dbReference>
<organism evidence="12 13">
    <name type="scientific">Haematococcus lacustris</name>
    <name type="common">Green alga</name>
    <name type="synonym">Haematococcus pluvialis</name>
    <dbReference type="NCBI Taxonomy" id="44745"/>
    <lineage>
        <taxon>Eukaryota</taxon>
        <taxon>Viridiplantae</taxon>
        <taxon>Chlorophyta</taxon>
        <taxon>core chlorophytes</taxon>
        <taxon>Chlorophyceae</taxon>
        <taxon>CS clade</taxon>
        <taxon>Chlamydomonadales</taxon>
        <taxon>Haematococcaceae</taxon>
        <taxon>Haematococcus</taxon>
    </lineage>
</organism>
<feature type="region of interest" description="Disordered" evidence="9">
    <location>
        <begin position="116"/>
        <end position="143"/>
    </location>
</feature>